<dbReference type="RefSeq" id="XP_062702227.1">
    <property type="nucleotide sequence ID" value="XM_062846243.1"/>
</dbReference>
<dbReference type="InterPro" id="IPR043502">
    <property type="entry name" value="DNA/RNA_pol_sf"/>
</dbReference>
<dbReference type="InterPro" id="IPR005312">
    <property type="entry name" value="DUF1759"/>
</dbReference>
<organism evidence="8 9">
    <name type="scientific">Aedes albopictus</name>
    <name type="common">Asian tiger mosquito</name>
    <name type="synonym">Stegomyia albopicta</name>
    <dbReference type="NCBI Taxonomy" id="7160"/>
    <lineage>
        <taxon>Eukaryota</taxon>
        <taxon>Metazoa</taxon>
        <taxon>Ecdysozoa</taxon>
        <taxon>Arthropoda</taxon>
        <taxon>Hexapoda</taxon>
        <taxon>Insecta</taxon>
        <taxon>Pterygota</taxon>
        <taxon>Neoptera</taxon>
        <taxon>Endopterygota</taxon>
        <taxon>Diptera</taxon>
        <taxon>Nematocera</taxon>
        <taxon>Culicoidea</taxon>
        <taxon>Culicidae</taxon>
        <taxon>Culicinae</taxon>
        <taxon>Aedini</taxon>
        <taxon>Aedes</taxon>
        <taxon>Stegomyia</taxon>
    </lineage>
</organism>
<feature type="region of interest" description="Disordered" evidence="5">
    <location>
        <begin position="189"/>
        <end position="239"/>
    </location>
</feature>
<dbReference type="PROSITE" id="PS50016">
    <property type="entry name" value="ZF_PHD_2"/>
    <property type="match status" value="1"/>
</dbReference>
<dbReference type="CDD" id="cd15489">
    <property type="entry name" value="PHD_SF"/>
    <property type="match status" value="1"/>
</dbReference>
<feature type="compositionally biased region" description="Basic and acidic residues" evidence="5">
    <location>
        <begin position="215"/>
        <end position="226"/>
    </location>
</feature>
<protein>
    <recommendedName>
        <fullName evidence="10">Integrase catalytic domain-containing protein</fullName>
    </recommendedName>
</protein>
<evidence type="ECO:0000256" key="5">
    <source>
        <dbReference type="SAM" id="MobiDB-lite"/>
    </source>
</evidence>
<keyword evidence="1" id="KW-0479">Metal-binding</keyword>
<name>A0ABM2A0B5_AEDAL</name>
<dbReference type="SUPFAM" id="SSF53098">
    <property type="entry name" value="Ribonuclease H-like"/>
    <property type="match status" value="1"/>
</dbReference>
<evidence type="ECO:0000256" key="4">
    <source>
        <dbReference type="PROSITE-ProRule" id="PRU00146"/>
    </source>
</evidence>
<evidence type="ECO:0000259" key="6">
    <source>
        <dbReference type="PROSITE" id="PS50016"/>
    </source>
</evidence>
<keyword evidence="9" id="KW-1185">Reference proteome</keyword>
<evidence type="ECO:0000313" key="9">
    <source>
        <dbReference type="Proteomes" id="UP000069940"/>
    </source>
</evidence>
<keyword evidence="2 4" id="KW-0863">Zinc-finger</keyword>
<proteinExistence type="predicted"/>
<keyword evidence="3" id="KW-0862">Zinc</keyword>
<dbReference type="InterPro" id="IPR011011">
    <property type="entry name" value="Znf_FYVE_PHD"/>
</dbReference>
<evidence type="ECO:0000256" key="1">
    <source>
        <dbReference type="ARBA" id="ARBA00022723"/>
    </source>
</evidence>
<dbReference type="InterPro" id="IPR019787">
    <property type="entry name" value="Znf_PHD-finger"/>
</dbReference>
<dbReference type="SMART" id="SM00249">
    <property type="entry name" value="PHD"/>
    <property type="match status" value="1"/>
</dbReference>
<dbReference type="InterPro" id="IPR040676">
    <property type="entry name" value="DUF5641"/>
</dbReference>
<feature type="domain" description="PHD-type" evidence="6">
    <location>
        <begin position="16"/>
        <end position="65"/>
    </location>
</feature>
<dbReference type="Pfam" id="PF03564">
    <property type="entry name" value="DUF1759"/>
    <property type="match status" value="1"/>
</dbReference>
<sequence>MAEGFAQSVSNDHSSNHNCMLCEDHDSADDMVQCDVCDFWAHYSCAGVSEAVKSVPWTCAKCKNILQVPKEAKKPASKKTSSRKSSTKSDAGSDKESVKSVTLEESLQQVQLDKRAKERALEEERIIHEKRLEAEREIMEKKRLQQKEMLEKQLAQEREILQNRLKDEREFHQRRQQLHDEFQKLKSDLSQHYREQQDSDEEEDEDDEAGMQKPRVCDDFGRKDPRGAFPKFQGQPSARNQQIEAELRNVNPELSKPTKLNEPGCVRDPWGSNTRFQQNPLAASGEREVRIEDLLHRMDLTEEEEGAIRNVLARRGQIRQDSRMDMGRGPTQEQLAARQAVSKHLPVFRGEPEVWPLFISSFEYTTAACGFTNTDNLKRLQDSLQGLAKEAVQSRLLMPDSVPEVIEDLRKLFGNPEKLLKSLVAKVRRAQAPRMDKLETFLYFGITVKQLCDHLEAAGMREHLNNPMLVQELVSKLPPEYKLDWVRFKRGKRETPLRNFTNFISEIVSEVSEVADFTGVEQGVTLLPGKPKPRKKEFMNTHNTQSHRSGGSQAEIPSKVKKPCVVCKRSDHKLRFCDDFGKLNIRERLEIVEKWKLCQLCLNDHGKAPCTFRARCNVPNCSKGHHTLLHRVEGSIQLSMVKNNAHFQTLRTVIFRIVPVTLYFGETAVETSAFLDEGASSTLVEHSIADLLGVCGVPEPLVVYWTANMKRLEEASRKFDLQISARGATERYQLKEARTVDELVLPTQDINLKEIVNKYDHLKGLSILDSVSEIPRILIGLDNLHLFAPLESKVGKFGEPIAVRSLLGWSVYGPEQQRTSSKAYVHFHSMHPVSNQQLHDLLRTQYTIEEGCTQTEILPETEAILRARNILEQTTRRVGNRFETGLLWNNDEITLPDSYPMALKRMAALERRLSKDPKLQTAIHEQIEAYLRKGYAHKATDEELRNSDLLRVWYLPLSVALNPRKPNKVRLVWDAAASVQGISLNSCLLKGPDLLTSLQGVFCKFRERPVAIGGDIREMYHQLLIRAADKQTQRFLFRFNSAGPPETYVMDVATFGATCSPCSAQFVKNRNAMEYAEQFPDTAEAIINRTYVDDYFDSLDTEEEALRRAKEVRFVNGEAGFEVRNWSSNSQWVLQGLGEESSSESVHFHLDKNTENERVLGVIWNPHQDVLSFATMSKAESSLHSSWKPTKREVLSMVMTLFDPLGLLAPFTTLGKMLVQDLWRSGCDWDTEINDESNKKWTSWINALPEIYELKIPRSYFGNVQSQYYGPVELHVFTDAGENAFGCAGYLRIVVDGEVKCSLVMARSKVAPLKQLTIPRLELQAAVLGARMAHTIKMNHSLNIQQTFYWTDSRTVLSWISSDQKRYKQYVSFRIGEILSLTKLSEWRWIPSKLNVADRLTKWRSDSGLCAEWFNGPRSLYENMNIELQQLPPANTKCELRAVHLFHGATPLEKLIDESRFSKWNVLVRSVACVFRFISNCQRKARGEPIEILKRMPNHLKETAIPSVMTPLKQEEYRRAENILFRTAQCDAFGDEIKILKKNQELEPSRWFAIEKTSPLYKLTPLLDDEQVLRMEGRCDRAELLPFDMRFPIILPKNCSVTQLIVRHYHEAYGHAFRETVKNEIKQRFFVFSLSSVIAKVEQNCIWCKVHKNRPKCPRMASLPVQRLTPYQRPFTFVGIDYLGPVQVSVGRRIEKRWIVLFTCLVVRAVHLEVAHNLTAQSCAMAIRRFNTRWGPAAEYFSDNGTNLKAASKEFTQQVQEIGYECADQFSSARSKWHFNPPATPHMGGIWERMVRTVKSVMEVLNDGRKLTDEILLTSIAETADMINSRPLVYASSGSLQESITPNHFIRGIAANEPQEVLPPTNPALALRDAYQRSVELANNSWERWIKEYVPNINRRTKWFDESTPLKKGDLVYVVDGNRRKAWIRGIVEQPIVSSDGRIRQALVRTNNGVLRRAAANLAVLEITEGNAAPDDDSGTGLRAGDVFGRSGDSCIAEQNGSPAEEME</sequence>
<dbReference type="PROSITE" id="PS50994">
    <property type="entry name" value="INTEGRASE"/>
    <property type="match status" value="1"/>
</dbReference>
<feature type="region of interest" description="Disordered" evidence="5">
    <location>
        <begin position="70"/>
        <end position="103"/>
    </location>
</feature>
<dbReference type="EnsemblMetazoa" id="AALFPA23_023270.R34612">
    <property type="protein sequence ID" value="AALFPA23_023270.P34612"/>
    <property type="gene ID" value="AALFPA23_023270"/>
</dbReference>
<dbReference type="InterPro" id="IPR036397">
    <property type="entry name" value="RNaseH_sf"/>
</dbReference>
<feature type="compositionally biased region" description="Polar residues" evidence="5">
    <location>
        <begin position="271"/>
        <end position="281"/>
    </location>
</feature>
<dbReference type="Pfam" id="PF18701">
    <property type="entry name" value="DUF5641"/>
    <property type="match status" value="1"/>
</dbReference>
<dbReference type="InterPro" id="IPR013083">
    <property type="entry name" value="Znf_RING/FYVE/PHD"/>
</dbReference>
<feature type="compositionally biased region" description="Acidic residues" evidence="5">
    <location>
        <begin position="198"/>
        <end position="209"/>
    </location>
</feature>
<dbReference type="SUPFAM" id="SSF57903">
    <property type="entry name" value="FYVE/PHD zinc finger"/>
    <property type="match status" value="1"/>
</dbReference>
<dbReference type="PANTHER" id="PTHR47331">
    <property type="entry name" value="PHD-TYPE DOMAIN-CONTAINING PROTEIN"/>
    <property type="match status" value="1"/>
</dbReference>
<accession>A0ABM2A0B5</accession>
<dbReference type="Pfam" id="PF00628">
    <property type="entry name" value="PHD"/>
    <property type="match status" value="1"/>
</dbReference>
<feature type="region of interest" description="Disordered" evidence="5">
    <location>
        <begin position="254"/>
        <end position="284"/>
    </location>
</feature>
<feature type="compositionally biased region" description="Basic residues" evidence="5">
    <location>
        <begin position="75"/>
        <end position="86"/>
    </location>
</feature>
<reference evidence="9" key="1">
    <citation type="journal article" date="2015" name="Proc. Natl. Acad. Sci. U.S.A.">
        <title>Genome sequence of the Asian Tiger mosquito, Aedes albopictus, reveals insights into its biology, genetics, and evolution.</title>
        <authorList>
            <person name="Chen X.G."/>
            <person name="Jiang X."/>
            <person name="Gu J."/>
            <person name="Xu M."/>
            <person name="Wu Y."/>
            <person name="Deng Y."/>
            <person name="Zhang C."/>
            <person name="Bonizzoni M."/>
            <person name="Dermauw W."/>
            <person name="Vontas J."/>
            <person name="Armbruster P."/>
            <person name="Huang X."/>
            <person name="Yang Y."/>
            <person name="Zhang H."/>
            <person name="He W."/>
            <person name="Peng H."/>
            <person name="Liu Y."/>
            <person name="Wu K."/>
            <person name="Chen J."/>
            <person name="Lirakis M."/>
            <person name="Topalis P."/>
            <person name="Van Leeuwen T."/>
            <person name="Hall A.B."/>
            <person name="Jiang X."/>
            <person name="Thorpe C."/>
            <person name="Mueller R.L."/>
            <person name="Sun C."/>
            <person name="Waterhouse R.M."/>
            <person name="Yan G."/>
            <person name="Tu Z.J."/>
            <person name="Fang X."/>
            <person name="James A.A."/>
        </authorList>
    </citation>
    <scope>NUCLEOTIDE SEQUENCE [LARGE SCALE GENOMIC DNA]</scope>
    <source>
        <strain evidence="9">Foshan</strain>
    </source>
</reference>
<evidence type="ECO:0000256" key="2">
    <source>
        <dbReference type="ARBA" id="ARBA00022771"/>
    </source>
</evidence>
<feature type="domain" description="Integrase catalytic" evidence="7">
    <location>
        <begin position="1670"/>
        <end position="1854"/>
    </location>
</feature>
<evidence type="ECO:0000313" key="8">
    <source>
        <dbReference type="EnsemblMetazoa" id="AALFPA23_023270.P34612"/>
    </source>
</evidence>
<dbReference type="InterPro" id="IPR001584">
    <property type="entry name" value="Integrase_cat-core"/>
</dbReference>
<evidence type="ECO:0008006" key="10">
    <source>
        <dbReference type="Google" id="ProtNLM"/>
    </source>
</evidence>
<dbReference type="GeneID" id="109622978"/>
<dbReference type="Pfam" id="PF05380">
    <property type="entry name" value="Peptidase_A17"/>
    <property type="match status" value="1"/>
</dbReference>
<dbReference type="InterPro" id="IPR001965">
    <property type="entry name" value="Znf_PHD"/>
</dbReference>
<feature type="region of interest" description="Disordered" evidence="5">
    <location>
        <begin position="1971"/>
        <end position="2008"/>
    </location>
</feature>
<dbReference type="PANTHER" id="PTHR47331:SF1">
    <property type="entry name" value="GAG-LIKE PROTEIN"/>
    <property type="match status" value="1"/>
</dbReference>
<dbReference type="Gene3D" id="3.30.420.10">
    <property type="entry name" value="Ribonuclease H-like superfamily/Ribonuclease H"/>
    <property type="match status" value="1"/>
</dbReference>
<dbReference type="InterPro" id="IPR012337">
    <property type="entry name" value="RNaseH-like_sf"/>
</dbReference>
<reference evidence="8" key="2">
    <citation type="submission" date="2025-05" db="UniProtKB">
        <authorList>
            <consortium name="EnsemblMetazoa"/>
        </authorList>
    </citation>
    <scope>IDENTIFICATION</scope>
    <source>
        <strain evidence="8">Foshan</strain>
    </source>
</reference>
<dbReference type="SUPFAM" id="SSF56672">
    <property type="entry name" value="DNA/RNA polymerases"/>
    <property type="match status" value="1"/>
</dbReference>
<dbReference type="InterPro" id="IPR008042">
    <property type="entry name" value="Retrotrans_Pao"/>
</dbReference>
<evidence type="ECO:0000259" key="7">
    <source>
        <dbReference type="PROSITE" id="PS50994"/>
    </source>
</evidence>
<evidence type="ECO:0000256" key="3">
    <source>
        <dbReference type="ARBA" id="ARBA00022833"/>
    </source>
</evidence>
<dbReference type="Proteomes" id="UP000069940">
    <property type="component" value="Unassembled WGS sequence"/>
</dbReference>
<dbReference type="Gene3D" id="3.30.40.10">
    <property type="entry name" value="Zinc/RING finger domain, C3HC4 (zinc finger)"/>
    <property type="match status" value="1"/>
</dbReference>